<dbReference type="GO" id="GO:0046872">
    <property type="term" value="F:metal ion binding"/>
    <property type="evidence" value="ECO:0007669"/>
    <property type="project" value="UniProtKB-KW"/>
</dbReference>
<dbReference type="Gene3D" id="3.40.50.10260">
    <property type="entry name" value="YjeF N-terminal domain"/>
    <property type="match status" value="1"/>
</dbReference>
<comment type="cofactor">
    <cofactor evidence="10">
        <name>K(+)</name>
        <dbReference type="ChEBI" id="CHEBI:29103"/>
    </cofactor>
    <text evidence="10">Binds 1 potassium ion per subunit.</text>
</comment>
<feature type="binding site" evidence="10">
    <location>
        <position position="171"/>
    </location>
    <ligand>
        <name>(6S)-NADPHX</name>
        <dbReference type="ChEBI" id="CHEBI:64076"/>
    </ligand>
</feature>
<dbReference type="NCBIfam" id="TIGR00197">
    <property type="entry name" value="yjeF_nterm"/>
    <property type="match status" value="1"/>
</dbReference>
<dbReference type="PANTHER" id="PTHR13232:SF10">
    <property type="entry name" value="NAD(P)H-HYDRATE EPIMERASE"/>
    <property type="match status" value="1"/>
</dbReference>
<accession>A0A1B7TD85</accession>
<evidence type="ECO:0000313" key="13">
    <source>
        <dbReference type="Proteomes" id="UP000092321"/>
    </source>
</evidence>
<evidence type="ECO:0000256" key="5">
    <source>
        <dbReference type="ARBA" id="ARBA00022741"/>
    </source>
</evidence>
<comment type="function">
    <text evidence="10">Catalyzes the epimerization of the S- and R-forms of NAD(P)HX, a damaged form of NAD(P)H that is a result of enzymatic or heat-dependent hydration. This is a prerequisite for the S-specific NAD(P)H-hydrate dehydratase to allow the repair of both epimers of NAD(P)HX.</text>
</comment>
<comment type="caution">
    <text evidence="12">The sequence shown here is derived from an EMBL/GenBank/DDBJ whole genome shotgun (WGS) entry which is preliminary data.</text>
</comment>
<feature type="binding site" evidence="10">
    <location>
        <position position="63"/>
    </location>
    <ligand>
        <name>K(+)</name>
        <dbReference type="ChEBI" id="CHEBI:29103"/>
    </ligand>
</feature>
<dbReference type="InterPro" id="IPR032976">
    <property type="entry name" value="YJEFN_prot_NAXE-like"/>
</dbReference>
<dbReference type="Pfam" id="PF03853">
    <property type="entry name" value="YjeF_N"/>
    <property type="match status" value="1"/>
</dbReference>
<dbReference type="InterPro" id="IPR004443">
    <property type="entry name" value="YjeF_N_dom"/>
</dbReference>
<feature type="binding site" evidence="10">
    <location>
        <position position="135"/>
    </location>
    <ligand>
        <name>K(+)</name>
        <dbReference type="ChEBI" id="CHEBI:29103"/>
    </ligand>
</feature>
<dbReference type="OrthoDB" id="10064708at2759"/>
<keyword evidence="8 10" id="KW-0520">NAD</keyword>
<evidence type="ECO:0000256" key="1">
    <source>
        <dbReference type="ARBA" id="ARBA00000013"/>
    </source>
</evidence>
<gene>
    <name evidence="12" type="ORF">HANVADRAFT_2627</name>
</gene>
<reference evidence="13" key="1">
    <citation type="journal article" date="2016" name="Proc. Natl. Acad. Sci. U.S.A.">
        <title>Comparative genomics of biotechnologically important yeasts.</title>
        <authorList>
            <person name="Riley R."/>
            <person name="Haridas S."/>
            <person name="Wolfe K.H."/>
            <person name="Lopes M.R."/>
            <person name="Hittinger C.T."/>
            <person name="Goeker M."/>
            <person name="Salamov A.A."/>
            <person name="Wisecaver J.H."/>
            <person name="Long T.M."/>
            <person name="Calvey C.H."/>
            <person name="Aerts A.L."/>
            <person name="Barry K.W."/>
            <person name="Choi C."/>
            <person name="Clum A."/>
            <person name="Coughlan A.Y."/>
            <person name="Deshpande S."/>
            <person name="Douglass A.P."/>
            <person name="Hanson S.J."/>
            <person name="Klenk H.-P."/>
            <person name="LaButti K.M."/>
            <person name="Lapidus A."/>
            <person name="Lindquist E.A."/>
            <person name="Lipzen A.M."/>
            <person name="Meier-Kolthoff J.P."/>
            <person name="Ohm R.A."/>
            <person name="Otillar R.P."/>
            <person name="Pangilinan J.L."/>
            <person name="Peng Y."/>
            <person name="Rokas A."/>
            <person name="Rosa C.A."/>
            <person name="Scheuner C."/>
            <person name="Sibirny A.A."/>
            <person name="Slot J.C."/>
            <person name="Stielow J.B."/>
            <person name="Sun H."/>
            <person name="Kurtzman C.P."/>
            <person name="Blackwell M."/>
            <person name="Grigoriev I.V."/>
            <person name="Jeffries T.W."/>
        </authorList>
    </citation>
    <scope>NUCLEOTIDE SEQUENCE [LARGE SCALE GENOMIC DNA]</scope>
    <source>
        <strain evidence="13">NRRL Y-1626</strain>
    </source>
</reference>
<sequence>MLLNSVKAALIDKQLMSPQYGYTLEQLMELAGLSCALAINKEYQRISATSSPKIFIIAGPGNNGGDGLVCARHLKILGWNPTVYYPNAERLCQKQPFYSSLVKTLEEMYDIKVIKNTLELDVLQKYLDEQKYVVDSIFGFSFKPPIKKGVYSDIIEKLAQNQHNFKTISIDSPSGWDVDNGPIVSENGLKLDPDMLISLTYPKLCSKFLKPEASHYCGGRFISEKFAKKFGIIPLNYEPGSLIIKL</sequence>
<evidence type="ECO:0000259" key="11">
    <source>
        <dbReference type="PROSITE" id="PS51385"/>
    </source>
</evidence>
<feature type="binding site" evidence="10">
    <location>
        <begin position="62"/>
        <end position="66"/>
    </location>
    <ligand>
        <name>(6S)-NADPHX</name>
        <dbReference type="ChEBI" id="CHEBI:64076"/>
    </ligand>
</feature>
<keyword evidence="9 10" id="KW-0413">Isomerase</keyword>
<comment type="catalytic activity">
    <reaction evidence="2 10">
        <text>(6R)-NADPHX = (6S)-NADPHX</text>
        <dbReference type="Rhea" id="RHEA:32227"/>
        <dbReference type="ChEBI" id="CHEBI:64076"/>
        <dbReference type="ChEBI" id="CHEBI:64077"/>
        <dbReference type="EC" id="5.1.99.6"/>
    </reaction>
</comment>
<keyword evidence="6" id="KW-0521">NADP</keyword>
<evidence type="ECO:0000313" key="12">
    <source>
        <dbReference type="EMBL" id="OBA26678.1"/>
    </source>
</evidence>
<dbReference type="EMBL" id="LXPE01000015">
    <property type="protein sequence ID" value="OBA26678.1"/>
    <property type="molecule type" value="Genomic_DNA"/>
</dbReference>
<keyword evidence="10" id="KW-0496">Mitochondrion</keyword>
<evidence type="ECO:0000256" key="8">
    <source>
        <dbReference type="ARBA" id="ARBA00023027"/>
    </source>
</evidence>
<comment type="similarity">
    <text evidence="10">Belongs to the NnrE/AIBP family.</text>
</comment>
<dbReference type="EC" id="5.1.99.6" evidence="3 10"/>
<keyword evidence="10" id="KW-0963">Cytoplasm</keyword>
<dbReference type="PROSITE" id="PS51385">
    <property type="entry name" value="YJEF_N"/>
    <property type="match status" value="1"/>
</dbReference>
<evidence type="ECO:0000256" key="4">
    <source>
        <dbReference type="ARBA" id="ARBA00022723"/>
    </source>
</evidence>
<keyword evidence="7 10" id="KW-0630">Potassium</keyword>
<dbReference type="GO" id="GO:0005739">
    <property type="term" value="C:mitochondrion"/>
    <property type="evidence" value="ECO:0007669"/>
    <property type="project" value="UniProtKB-SubCell"/>
</dbReference>
<keyword evidence="5 10" id="KW-0547">Nucleotide-binding</keyword>
<evidence type="ECO:0000256" key="9">
    <source>
        <dbReference type="ARBA" id="ARBA00023235"/>
    </source>
</evidence>
<evidence type="ECO:0000256" key="3">
    <source>
        <dbReference type="ARBA" id="ARBA00012228"/>
    </source>
</evidence>
<dbReference type="InterPro" id="IPR036652">
    <property type="entry name" value="YjeF_N_dom_sf"/>
</dbReference>
<dbReference type="Proteomes" id="UP000092321">
    <property type="component" value="Unassembled WGS sequence"/>
</dbReference>
<dbReference type="SUPFAM" id="SSF64153">
    <property type="entry name" value="YjeF N-terminal domain-like"/>
    <property type="match status" value="1"/>
</dbReference>
<proteinExistence type="inferred from homology"/>
<dbReference type="PANTHER" id="PTHR13232">
    <property type="entry name" value="NAD(P)H-HYDRATE EPIMERASE"/>
    <property type="match status" value="1"/>
</dbReference>
<name>A0A1B7TD85_9ASCO</name>
<keyword evidence="13" id="KW-1185">Reference proteome</keyword>
<feature type="binding site" evidence="10">
    <location>
        <position position="174"/>
    </location>
    <ligand>
        <name>K(+)</name>
        <dbReference type="ChEBI" id="CHEBI:29103"/>
    </ligand>
</feature>
<feature type="domain" description="YjeF N-terminal" evidence="11">
    <location>
        <begin position="8"/>
        <end position="234"/>
    </location>
</feature>
<protein>
    <recommendedName>
        <fullName evidence="3 10">NAD(P)H-hydrate epimerase</fullName>
        <ecNumber evidence="3 10">5.1.99.6</ecNumber>
    </recommendedName>
    <alternativeName>
        <fullName evidence="10">NAD(P)HX epimerase</fullName>
    </alternativeName>
</protein>
<evidence type="ECO:0000256" key="2">
    <source>
        <dbReference type="ARBA" id="ARBA00000909"/>
    </source>
</evidence>
<evidence type="ECO:0000256" key="7">
    <source>
        <dbReference type="ARBA" id="ARBA00022958"/>
    </source>
</evidence>
<dbReference type="AlphaFoldDB" id="A0A1B7TD85"/>
<comment type="subcellular location">
    <subcellularLocation>
        <location evidence="10">Cytoplasm</location>
    </subcellularLocation>
    <subcellularLocation>
        <location evidence="10">Mitochondrion</location>
    </subcellularLocation>
</comment>
<dbReference type="HAMAP" id="MF_01966">
    <property type="entry name" value="NADHX_epimerase"/>
    <property type="match status" value="1"/>
</dbReference>
<keyword evidence="4 10" id="KW-0479">Metal-binding</keyword>
<feature type="binding site" evidence="10">
    <location>
        <begin position="139"/>
        <end position="145"/>
    </location>
    <ligand>
        <name>(6S)-NADPHX</name>
        <dbReference type="ChEBI" id="CHEBI:64076"/>
    </ligand>
</feature>
<comment type="catalytic activity">
    <reaction evidence="1 10">
        <text>(6R)-NADHX = (6S)-NADHX</text>
        <dbReference type="Rhea" id="RHEA:32215"/>
        <dbReference type="ChEBI" id="CHEBI:64074"/>
        <dbReference type="ChEBI" id="CHEBI:64075"/>
        <dbReference type="EC" id="5.1.99.6"/>
    </reaction>
</comment>
<evidence type="ECO:0000256" key="6">
    <source>
        <dbReference type="ARBA" id="ARBA00022857"/>
    </source>
</evidence>
<organism evidence="12 13">
    <name type="scientific">Hanseniaspora valbyensis NRRL Y-1626</name>
    <dbReference type="NCBI Taxonomy" id="766949"/>
    <lineage>
        <taxon>Eukaryota</taxon>
        <taxon>Fungi</taxon>
        <taxon>Dikarya</taxon>
        <taxon>Ascomycota</taxon>
        <taxon>Saccharomycotina</taxon>
        <taxon>Saccharomycetes</taxon>
        <taxon>Saccharomycodales</taxon>
        <taxon>Saccharomycodaceae</taxon>
        <taxon>Hanseniaspora</taxon>
    </lineage>
</organism>
<dbReference type="GO" id="GO:0052856">
    <property type="term" value="F:NAD(P)HX epimerase activity"/>
    <property type="evidence" value="ECO:0007669"/>
    <property type="project" value="UniProtKB-UniRule"/>
</dbReference>
<evidence type="ECO:0000256" key="10">
    <source>
        <dbReference type="HAMAP-Rule" id="MF_03159"/>
    </source>
</evidence>
<dbReference type="GO" id="GO:0000166">
    <property type="term" value="F:nucleotide binding"/>
    <property type="evidence" value="ECO:0007669"/>
    <property type="project" value="UniProtKB-KW"/>
</dbReference>
<feature type="binding site" evidence="10">
    <location>
        <position position="151"/>
    </location>
    <ligand>
        <name>(6S)-NADPHX</name>
        <dbReference type="ChEBI" id="CHEBI:64076"/>
    </ligand>
</feature>